<dbReference type="Proteomes" id="UP000462362">
    <property type="component" value="Unassembled WGS sequence"/>
</dbReference>
<evidence type="ECO:0000256" key="2">
    <source>
        <dbReference type="ARBA" id="ARBA00022603"/>
    </source>
</evidence>
<keyword evidence="2 10" id="KW-0489">Methyltransferase</keyword>
<dbReference type="GeneID" id="43349216"/>
<sequence>MTIVQGKISLDDRGCAYSPEFGDVYASKDGAYEQSRFVFLGGTQLPERWQGRDQFTIVENGFGLGTNFLTTLKAWREDPQRSGKLFYLAIEGFPLQASDIKTFASLSLKAEAEELAAKWPTLTPGVHRLTFDEGRVVLDLYFMPSSAAVKKLSGAFDAFYPDGFSPKKNPEMWEPRLLKAICSHAREGATLATWCVASAVRKAFTEAGFTIQKVPGFGHKSEMTVGRFEPKFKHRRSTTFLNSAEKPQSAIVIGAGLAGSAVACELARRGVQVQVVDAGPVGASGASALRWGVVHAQPSGDDNQLFRLTRSGLEMLREELLCYPELVRTEGLYQMARDGAELQKWQQQFAQLKPFSFPKDFLRLMSAEEAESKIGLKPRLGGLWHEGAGIVAVAEWVRARLNRSGASLLFNTRVGSLSKQGKNCQAKDAFGQIIAEADAVVVCCAAETANLLPGIELPLTRWKGRLSLLCEGALTDLKGAVTGPGYAIHSPDDWIGVGATYESADKQMSSEEAHGKNLSHLTDLFPQLTEADAAGFYEGFRCVAPDRLPVVGQVPAAEGFPNATGIYVSCAMGSRGTVFNELAAKVIAAQMFNEPIPLEADLLCAIDPGRFFKKPR</sequence>
<dbReference type="NCBIfam" id="NF033855">
    <property type="entry name" value="tRNA_MNMC2"/>
    <property type="match status" value="1"/>
</dbReference>
<dbReference type="GO" id="GO:0050660">
    <property type="term" value="F:flavin adenine dinucleotide binding"/>
    <property type="evidence" value="ECO:0007669"/>
    <property type="project" value="UniProtKB-UniRule"/>
</dbReference>
<evidence type="ECO:0000256" key="8">
    <source>
        <dbReference type="ARBA" id="ARBA00023002"/>
    </source>
</evidence>
<evidence type="ECO:0000313" key="13">
    <source>
        <dbReference type="EMBL" id="MTU42620.1"/>
    </source>
</evidence>
<feature type="region of interest" description="tRNA (mnm(5)s(2)U34)-methyltransferase" evidence="10">
    <location>
        <begin position="1"/>
        <end position="229"/>
    </location>
</feature>
<comment type="cofactor">
    <cofactor evidence="10">
        <name>FAD</name>
        <dbReference type="ChEBI" id="CHEBI:57692"/>
    </cofactor>
</comment>
<dbReference type="PANTHER" id="PTHR13847">
    <property type="entry name" value="SARCOSINE DEHYDROGENASE-RELATED"/>
    <property type="match status" value="1"/>
</dbReference>
<evidence type="ECO:0000256" key="4">
    <source>
        <dbReference type="ARBA" id="ARBA00022679"/>
    </source>
</evidence>
<dbReference type="NCBIfam" id="TIGR03197">
    <property type="entry name" value="MnmC_Cterm"/>
    <property type="match status" value="1"/>
</dbReference>
<keyword evidence="1 10" id="KW-0963">Cytoplasm</keyword>
<evidence type="ECO:0000256" key="9">
    <source>
        <dbReference type="ARBA" id="ARBA00023268"/>
    </source>
</evidence>
<feature type="region of interest" description="FAD-dependent cmnm(5)s(2)U34 oxidoreductase" evidence="10">
    <location>
        <begin position="253"/>
        <end position="616"/>
    </location>
</feature>
<keyword evidence="8 10" id="KW-0560">Oxidoreductase</keyword>
<dbReference type="Pfam" id="PF01266">
    <property type="entry name" value="DAO"/>
    <property type="match status" value="1"/>
</dbReference>
<keyword evidence="6 10" id="KW-0819">tRNA processing</keyword>
<dbReference type="InterPro" id="IPR029063">
    <property type="entry name" value="SAM-dependent_MTases_sf"/>
</dbReference>
<protein>
    <recommendedName>
        <fullName evidence="10">tRNA 5-methylaminomethyl-2-thiouridine biosynthesis bifunctional protein MnmC</fullName>
        <shortName evidence="10">tRNA mnm(5)s(2)U biosynthesis bifunctional protein</shortName>
    </recommendedName>
    <domain>
        <recommendedName>
            <fullName evidence="10">tRNA (mnm(5)s(2)U34)-methyltransferase</fullName>
            <ecNumber evidence="10">2.1.1.61</ecNumber>
        </recommendedName>
    </domain>
    <domain>
        <recommendedName>
            <fullName evidence="10">FAD-dependent cmnm(5)s(2)U34 oxidoreductase</fullName>
            <ecNumber evidence="10">1.5.-.-</ecNumber>
        </recommendedName>
    </domain>
</protein>
<keyword evidence="3 10" id="KW-0285">Flavoprotein</keyword>
<dbReference type="PANTHER" id="PTHR13847:SF289">
    <property type="entry name" value="GLYCINE OXIDASE"/>
    <property type="match status" value="1"/>
</dbReference>
<dbReference type="InterPro" id="IPR006076">
    <property type="entry name" value="FAD-dep_OxRdtase"/>
</dbReference>
<dbReference type="Pfam" id="PF05430">
    <property type="entry name" value="Methyltransf_30"/>
    <property type="match status" value="1"/>
</dbReference>
<proteinExistence type="inferred from homology"/>
<dbReference type="AlphaFoldDB" id="A0A6I3S3J1"/>
<gene>
    <name evidence="10 13" type="primary">mnmC</name>
    <name evidence="13" type="ORF">GMD42_03085</name>
</gene>
<dbReference type="HAMAP" id="MF_01102">
    <property type="entry name" value="MnmC"/>
    <property type="match status" value="1"/>
</dbReference>
<comment type="catalytic activity">
    <reaction evidence="10">
        <text>5-aminomethyl-2-thiouridine(34) in tRNA + S-adenosyl-L-methionine = 5-methylaminomethyl-2-thiouridine(34) in tRNA + S-adenosyl-L-homocysteine + H(+)</text>
        <dbReference type="Rhea" id="RHEA:19569"/>
        <dbReference type="Rhea" id="RHEA-COMP:10195"/>
        <dbReference type="Rhea" id="RHEA-COMP:10197"/>
        <dbReference type="ChEBI" id="CHEBI:15378"/>
        <dbReference type="ChEBI" id="CHEBI:57856"/>
        <dbReference type="ChEBI" id="CHEBI:59789"/>
        <dbReference type="ChEBI" id="CHEBI:74454"/>
        <dbReference type="ChEBI" id="CHEBI:74455"/>
        <dbReference type="EC" id="2.1.1.61"/>
    </reaction>
</comment>
<accession>A0A6I3S3J1</accession>
<evidence type="ECO:0000256" key="3">
    <source>
        <dbReference type="ARBA" id="ARBA00022630"/>
    </source>
</evidence>
<dbReference type="InterPro" id="IPR008471">
    <property type="entry name" value="MnmC-like_methylTransf"/>
</dbReference>
<dbReference type="EMBL" id="WNCL01000006">
    <property type="protein sequence ID" value="MTU42620.1"/>
    <property type="molecule type" value="Genomic_DNA"/>
</dbReference>
<keyword evidence="7 10" id="KW-0274">FAD</keyword>
<evidence type="ECO:0000259" key="11">
    <source>
        <dbReference type="Pfam" id="PF01266"/>
    </source>
</evidence>
<feature type="domain" description="MnmC-like methyltransferase" evidence="12">
    <location>
        <begin position="109"/>
        <end position="226"/>
    </location>
</feature>
<reference evidence="13 14" key="1">
    <citation type="journal article" date="2019" name="Nat. Med.">
        <title>A library of human gut bacterial isolates paired with longitudinal multiomics data enables mechanistic microbiome research.</title>
        <authorList>
            <person name="Poyet M."/>
            <person name="Groussin M."/>
            <person name="Gibbons S.M."/>
            <person name="Avila-Pacheco J."/>
            <person name="Jiang X."/>
            <person name="Kearney S.M."/>
            <person name="Perrotta A.R."/>
            <person name="Berdy B."/>
            <person name="Zhao S."/>
            <person name="Lieberman T.D."/>
            <person name="Swanson P.K."/>
            <person name="Smith M."/>
            <person name="Roesemann S."/>
            <person name="Alexander J.E."/>
            <person name="Rich S.A."/>
            <person name="Livny J."/>
            <person name="Vlamakis H."/>
            <person name="Clish C."/>
            <person name="Bullock K."/>
            <person name="Deik A."/>
            <person name="Scott J."/>
            <person name="Pierce K.A."/>
            <person name="Xavier R.J."/>
            <person name="Alm E.J."/>
        </authorList>
    </citation>
    <scope>NUCLEOTIDE SEQUENCE [LARGE SCALE GENOMIC DNA]</scope>
    <source>
        <strain evidence="13 14">BIOML-A2</strain>
    </source>
</reference>
<organism evidence="13 14">
    <name type="scientific">Parasutterella excrementihominis</name>
    <dbReference type="NCBI Taxonomy" id="487175"/>
    <lineage>
        <taxon>Bacteria</taxon>
        <taxon>Pseudomonadati</taxon>
        <taxon>Pseudomonadota</taxon>
        <taxon>Betaproteobacteria</taxon>
        <taxon>Burkholderiales</taxon>
        <taxon>Sutterellaceae</taxon>
        <taxon>Parasutterella</taxon>
    </lineage>
</organism>
<dbReference type="Gene3D" id="3.30.9.10">
    <property type="entry name" value="D-Amino Acid Oxidase, subunit A, domain 2"/>
    <property type="match status" value="1"/>
</dbReference>
<comment type="function">
    <text evidence="10">Catalyzes the last two steps in the biosynthesis of 5-methylaminomethyl-2-thiouridine (mnm(5)s(2)U) at the wobble position (U34) in tRNA. Catalyzes the FAD-dependent demodification of cmnm(5)s(2)U34 to nm(5)s(2)U34, followed by the transfer of a methyl group from S-adenosyl-L-methionine to nm(5)s(2)U34, to form mnm(5)s(2)U34.</text>
</comment>
<dbReference type="InterPro" id="IPR017610">
    <property type="entry name" value="tRNA_S-uridine_synth_MnmC_C"/>
</dbReference>
<feature type="domain" description="FAD dependent oxidoreductase" evidence="11">
    <location>
        <begin position="250"/>
        <end position="589"/>
    </location>
</feature>
<keyword evidence="9 10" id="KW-0511">Multifunctional enzyme</keyword>
<evidence type="ECO:0000256" key="7">
    <source>
        <dbReference type="ARBA" id="ARBA00022827"/>
    </source>
</evidence>
<comment type="subcellular location">
    <subcellularLocation>
        <location evidence="10">Cytoplasm</location>
    </subcellularLocation>
</comment>
<comment type="similarity">
    <text evidence="10">In the N-terminal section; belongs to the methyltransferase superfamily. tRNA (mnm(5)s(2)U34)-methyltransferase family.</text>
</comment>
<dbReference type="InterPro" id="IPR036188">
    <property type="entry name" value="FAD/NAD-bd_sf"/>
</dbReference>
<dbReference type="EC" id="2.1.1.61" evidence="10"/>
<evidence type="ECO:0000256" key="10">
    <source>
        <dbReference type="HAMAP-Rule" id="MF_01102"/>
    </source>
</evidence>
<dbReference type="EC" id="1.5.-.-" evidence="10"/>
<keyword evidence="5 10" id="KW-0949">S-adenosyl-L-methionine</keyword>
<comment type="similarity">
    <text evidence="10">In the C-terminal section; belongs to the DAO family.</text>
</comment>
<dbReference type="RefSeq" id="WP_008810523.1">
    <property type="nucleotide sequence ID" value="NZ_CALXOM010000039.1"/>
</dbReference>
<dbReference type="GO" id="GO:0002097">
    <property type="term" value="P:tRNA wobble base modification"/>
    <property type="evidence" value="ECO:0007669"/>
    <property type="project" value="UniProtKB-UniRule"/>
</dbReference>
<evidence type="ECO:0000313" key="14">
    <source>
        <dbReference type="Proteomes" id="UP000462362"/>
    </source>
</evidence>
<dbReference type="Gene3D" id="3.50.50.60">
    <property type="entry name" value="FAD/NAD(P)-binding domain"/>
    <property type="match status" value="1"/>
</dbReference>
<comment type="caution">
    <text evidence="13">The sequence shown here is derived from an EMBL/GenBank/DDBJ whole genome shotgun (WGS) entry which is preliminary data.</text>
</comment>
<dbReference type="SUPFAM" id="SSF51905">
    <property type="entry name" value="FAD/NAD(P)-binding domain"/>
    <property type="match status" value="1"/>
</dbReference>
<name>A0A6I3S3J1_9BURK</name>
<dbReference type="GO" id="GO:0005737">
    <property type="term" value="C:cytoplasm"/>
    <property type="evidence" value="ECO:0007669"/>
    <property type="project" value="UniProtKB-SubCell"/>
</dbReference>
<evidence type="ECO:0000256" key="1">
    <source>
        <dbReference type="ARBA" id="ARBA00022490"/>
    </source>
</evidence>
<evidence type="ECO:0000259" key="12">
    <source>
        <dbReference type="Pfam" id="PF05430"/>
    </source>
</evidence>
<keyword evidence="4 10" id="KW-0808">Transferase</keyword>
<evidence type="ECO:0000256" key="6">
    <source>
        <dbReference type="ARBA" id="ARBA00022694"/>
    </source>
</evidence>
<dbReference type="GO" id="GO:0004808">
    <property type="term" value="F:tRNA (5-methylaminomethyl-2-thiouridylate)(34)-methyltransferase activity"/>
    <property type="evidence" value="ECO:0007669"/>
    <property type="project" value="UniProtKB-EC"/>
</dbReference>
<evidence type="ECO:0000256" key="5">
    <source>
        <dbReference type="ARBA" id="ARBA00022691"/>
    </source>
</evidence>
<dbReference type="GO" id="GO:0032259">
    <property type="term" value="P:methylation"/>
    <property type="evidence" value="ECO:0007669"/>
    <property type="project" value="UniProtKB-KW"/>
</dbReference>
<dbReference type="Gene3D" id="3.40.50.150">
    <property type="entry name" value="Vaccinia Virus protein VP39"/>
    <property type="match status" value="1"/>
</dbReference>
<dbReference type="InterPro" id="IPR023032">
    <property type="entry name" value="tRNA_MAMT_biosynth_bifunc_MnmC"/>
</dbReference>
<dbReference type="InterPro" id="IPR047785">
    <property type="entry name" value="tRNA_MNMC2"/>
</dbReference>
<dbReference type="GO" id="GO:0016645">
    <property type="term" value="F:oxidoreductase activity, acting on the CH-NH group of donors"/>
    <property type="evidence" value="ECO:0007669"/>
    <property type="project" value="InterPro"/>
</dbReference>